<dbReference type="Pfam" id="PF08867">
    <property type="entry name" value="FRG"/>
    <property type="match status" value="1"/>
</dbReference>
<dbReference type="PATRIC" id="fig|1441730.3.peg.5507"/>
<sequence>MMKQFRQDAAPRLRERPRSNWEWIFLAQHYGMPTRLLDWSENPLIGLYFAVEDDGKADPVDGAFFELEPARLNRAAFADAPRVVMFDDDEFLNGYLPTAPKGPRQGPIAAIASRSFERIIAQVGTFTVNHHDHTPLEDTPGKDSVRRVLVPAPAKPRIRAELADMNVNASTVYPDLAHLADHLKGIYRR</sequence>
<reference evidence="2 3" key="2">
    <citation type="journal article" date="2016" name="Genome Announc.">
        <title>Draft Genome Sequence of a Versatile Hydrocarbon-Degrading Bacterium, Rhodococcus pyridinivorans Strain KG-16, Collected from Oil Fields in India.</title>
        <authorList>
            <person name="Aggarwal R.K."/>
            <person name="Dawar C."/>
            <person name="Phanindranath R."/>
            <person name="Mutnuri L."/>
            <person name="Dayal A.M."/>
        </authorList>
    </citation>
    <scope>NUCLEOTIDE SEQUENCE [LARGE SCALE GENOMIC DNA]</scope>
    <source>
        <strain evidence="2 3">KG-16</strain>
    </source>
</reference>
<dbReference type="InterPro" id="IPR014966">
    <property type="entry name" value="FRG-dom"/>
</dbReference>
<feature type="domain" description="FRG" evidence="1">
    <location>
        <begin position="1"/>
        <end position="65"/>
    </location>
</feature>
<accession>A0A0V9UD61</accession>
<evidence type="ECO:0000313" key="3">
    <source>
        <dbReference type="Proteomes" id="UP000053060"/>
    </source>
</evidence>
<gene>
    <name evidence="2" type="ORF">Z045_26010</name>
</gene>
<evidence type="ECO:0000313" key="2">
    <source>
        <dbReference type="EMBL" id="KSZ55956.1"/>
    </source>
</evidence>
<organism evidence="2 3">
    <name type="scientific">Rhodococcus pyridinivorans KG-16</name>
    <dbReference type="NCBI Taxonomy" id="1441730"/>
    <lineage>
        <taxon>Bacteria</taxon>
        <taxon>Bacillati</taxon>
        <taxon>Actinomycetota</taxon>
        <taxon>Actinomycetes</taxon>
        <taxon>Mycobacteriales</taxon>
        <taxon>Nocardiaceae</taxon>
        <taxon>Rhodococcus</taxon>
    </lineage>
</organism>
<protein>
    <recommendedName>
        <fullName evidence="1">FRG domain-containing protein</fullName>
    </recommendedName>
</protein>
<name>A0A0V9UD61_9NOCA</name>
<comment type="caution">
    <text evidence="2">The sequence shown here is derived from an EMBL/GenBank/DDBJ whole genome shotgun (WGS) entry which is preliminary data.</text>
</comment>
<proteinExistence type="predicted"/>
<dbReference type="AlphaFoldDB" id="A0A0V9UD61"/>
<dbReference type="SMART" id="SM00901">
    <property type="entry name" value="FRG"/>
    <property type="match status" value="1"/>
</dbReference>
<dbReference type="EMBL" id="AZXY01000040">
    <property type="protein sequence ID" value="KSZ55956.1"/>
    <property type="molecule type" value="Genomic_DNA"/>
</dbReference>
<evidence type="ECO:0000259" key="1">
    <source>
        <dbReference type="SMART" id="SM00901"/>
    </source>
</evidence>
<dbReference type="Proteomes" id="UP000053060">
    <property type="component" value="Unassembled WGS sequence"/>
</dbReference>
<reference evidence="3" key="1">
    <citation type="submission" date="2015-01" db="EMBL/GenBank/DDBJ databases">
        <title>Draft genome sequence of Rhodococcus pyridinivorans strain KG-16, a hydrocarbon-degrading bacterium.</title>
        <authorList>
            <person name="Aggarwal R.K."/>
            <person name="Dawar C."/>
        </authorList>
    </citation>
    <scope>NUCLEOTIDE SEQUENCE [LARGE SCALE GENOMIC DNA]</scope>
    <source>
        <strain evidence="3">KG-16</strain>
    </source>
</reference>